<feature type="compositionally biased region" description="Low complexity" evidence="1">
    <location>
        <begin position="82"/>
        <end position="96"/>
    </location>
</feature>
<feature type="region of interest" description="Disordered" evidence="1">
    <location>
        <begin position="47"/>
        <end position="96"/>
    </location>
</feature>
<reference evidence="3" key="1">
    <citation type="submission" date="2016-06" db="EMBL/GenBank/DDBJ databases">
        <authorList>
            <person name="Varghese N."/>
            <person name="Submissions Spin"/>
        </authorList>
    </citation>
    <scope>NUCLEOTIDE SEQUENCE [LARGE SCALE GENOMIC DNA]</scope>
    <source>
        <strain evidence="3">DSM 45161</strain>
    </source>
</reference>
<sequence length="159" mass="15712">MTGEDVTTDLDTALAAGPRPWRNRATPWLAAALLLVGGFAGGAQAQQTFGPDPAAAPAGRGAAVDGPAGGARGGGARGGGAAPPAATATPATTGTVTDIDGSVMKIRRESGEVVTVQTDDRTQVRLPGALKNLQTGDTVLVTGNLQGSEIAAATITRQE</sequence>
<dbReference type="AlphaFoldDB" id="A0A1C5GUR6"/>
<evidence type="ECO:0000313" key="2">
    <source>
        <dbReference type="EMBL" id="SCG37536.1"/>
    </source>
</evidence>
<organism evidence="2 3">
    <name type="scientific">Micromonospora coxensis</name>
    <dbReference type="NCBI Taxonomy" id="356852"/>
    <lineage>
        <taxon>Bacteria</taxon>
        <taxon>Bacillati</taxon>
        <taxon>Actinomycetota</taxon>
        <taxon>Actinomycetes</taxon>
        <taxon>Micromonosporales</taxon>
        <taxon>Micromonosporaceae</taxon>
        <taxon>Micromonospora</taxon>
    </lineage>
</organism>
<evidence type="ECO:0008006" key="4">
    <source>
        <dbReference type="Google" id="ProtNLM"/>
    </source>
</evidence>
<feature type="compositionally biased region" description="Gly residues" evidence="1">
    <location>
        <begin position="67"/>
        <end position="81"/>
    </location>
</feature>
<keyword evidence="3" id="KW-1185">Reference proteome</keyword>
<feature type="compositionally biased region" description="Low complexity" evidence="1">
    <location>
        <begin position="47"/>
        <end position="66"/>
    </location>
</feature>
<evidence type="ECO:0000256" key="1">
    <source>
        <dbReference type="SAM" id="MobiDB-lite"/>
    </source>
</evidence>
<evidence type="ECO:0000313" key="3">
    <source>
        <dbReference type="Proteomes" id="UP000198215"/>
    </source>
</evidence>
<dbReference type="EMBL" id="LT607753">
    <property type="protein sequence ID" value="SCG37536.1"/>
    <property type="molecule type" value="Genomic_DNA"/>
</dbReference>
<accession>A0A1C5GUR6</accession>
<protein>
    <recommendedName>
        <fullName evidence="4">DUF5666 domain-containing protein</fullName>
    </recommendedName>
</protein>
<gene>
    <name evidence="2" type="ORF">GA0070614_0405</name>
</gene>
<name>A0A1C5GUR6_9ACTN</name>
<proteinExistence type="predicted"/>
<dbReference type="Proteomes" id="UP000198215">
    <property type="component" value="Chromosome I"/>
</dbReference>